<accession>A0A1T1H879</accession>
<sequence length="102" mass="11654">MIEIRKTEIFTKWLEALKDLRAKARILARIDRMGFGNFGDVSPVGEGISEMRIFYGPGYRVYFVQRGSEVVILLSGGDKSTQSKDITKAKEIARQLEDQLWL</sequence>
<dbReference type="AlphaFoldDB" id="A0A1T1H879"/>
<dbReference type="PANTHER" id="PTHR41791">
    <property type="entry name" value="SSL7039 PROTEIN"/>
    <property type="match status" value="1"/>
</dbReference>
<dbReference type="PANTHER" id="PTHR41791:SF1">
    <property type="entry name" value="SSL7039 PROTEIN"/>
    <property type="match status" value="1"/>
</dbReference>
<reference evidence="1" key="1">
    <citation type="submission" date="2017-02" db="EMBL/GenBank/DDBJ databases">
        <title>Draft Genome Sequence of the Salt Water Bacterium Oceanospirillum linum ATCC 11336.</title>
        <authorList>
            <person name="Trachtenberg A.M."/>
            <person name="Carney J.G."/>
            <person name="Linnane J.D."/>
            <person name="Rheaume B.A."/>
            <person name="Pitts N.L."/>
            <person name="Mykles D.L."/>
            <person name="Maclea K.S."/>
        </authorList>
    </citation>
    <scope>NUCLEOTIDE SEQUENCE [LARGE SCALE GENOMIC DNA]</scope>
    <source>
        <strain evidence="1">ATCC 11336</strain>
    </source>
</reference>
<name>A0A1T1H879_OCELI</name>
<evidence type="ECO:0000313" key="1">
    <source>
        <dbReference type="EMBL" id="OOV85976.1"/>
    </source>
</evidence>
<dbReference type="PIRSF" id="PIRSF028744">
    <property type="entry name" value="Addict_mod_HI1419"/>
    <property type="match status" value="1"/>
</dbReference>
<keyword evidence="2" id="KW-1185">Reference proteome</keyword>
<proteinExistence type="predicted"/>
<dbReference type="InterPro" id="IPR014056">
    <property type="entry name" value="TypeIITA-like_toxin_pred"/>
</dbReference>
<dbReference type="NCBIfam" id="TIGR02683">
    <property type="entry name" value="upstrm_HI1419"/>
    <property type="match status" value="1"/>
</dbReference>
<dbReference type="Pfam" id="PF05973">
    <property type="entry name" value="Gp49"/>
    <property type="match status" value="1"/>
</dbReference>
<evidence type="ECO:0000313" key="2">
    <source>
        <dbReference type="Proteomes" id="UP000190064"/>
    </source>
</evidence>
<dbReference type="Proteomes" id="UP000190064">
    <property type="component" value="Unassembled WGS sequence"/>
</dbReference>
<dbReference type="RefSeq" id="WP_078320784.1">
    <property type="nucleotide sequence ID" value="NZ_FXTS01000011.1"/>
</dbReference>
<organism evidence="1 2">
    <name type="scientific">Oceanospirillum linum</name>
    <dbReference type="NCBI Taxonomy" id="966"/>
    <lineage>
        <taxon>Bacteria</taxon>
        <taxon>Pseudomonadati</taxon>
        <taxon>Pseudomonadota</taxon>
        <taxon>Gammaproteobacteria</taxon>
        <taxon>Oceanospirillales</taxon>
        <taxon>Oceanospirillaceae</taxon>
        <taxon>Oceanospirillum</taxon>
    </lineage>
</organism>
<comment type="caution">
    <text evidence="1">The sequence shown here is derived from an EMBL/GenBank/DDBJ whole genome shotgun (WGS) entry which is preliminary data.</text>
</comment>
<dbReference type="STRING" id="966.BTA35_0215835"/>
<dbReference type="EMBL" id="MTSD02000010">
    <property type="protein sequence ID" value="OOV85976.1"/>
    <property type="molecule type" value="Genomic_DNA"/>
</dbReference>
<gene>
    <name evidence="1" type="ORF">BTA35_0215835</name>
</gene>
<dbReference type="InterPro" id="IPR009241">
    <property type="entry name" value="HigB-like"/>
</dbReference>
<protein>
    <submittedName>
        <fullName evidence="1">Addiction module antitoxin RelB</fullName>
    </submittedName>
</protein>